<dbReference type="InParanoid" id="A0A168LUD9"/>
<feature type="compositionally biased region" description="Basic residues" evidence="8">
    <location>
        <begin position="565"/>
        <end position="574"/>
    </location>
</feature>
<evidence type="ECO:0000256" key="8">
    <source>
        <dbReference type="SAM" id="MobiDB-lite"/>
    </source>
</evidence>
<keyword evidence="5 7" id="KW-0687">Ribonucleoprotein</keyword>
<evidence type="ECO:0000256" key="7">
    <source>
        <dbReference type="PIRNR" id="PIRNR017300"/>
    </source>
</evidence>
<evidence type="ECO:0000256" key="4">
    <source>
        <dbReference type="ARBA" id="ARBA00023242"/>
    </source>
</evidence>
<keyword evidence="10" id="KW-1185">Reference proteome</keyword>
<dbReference type="Proteomes" id="UP000078561">
    <property type="component" value="Unassembled WGS sequence"/>
</dbReference>
<dbReference type="GO" id="GO:0005732">
    <property type="term" value="C:sno(s)RNA-containing ribonucleoprotein complex"/>
    <property type="evidence" value="ECO:0007669"/>
    <property type="project" value="UniProtKB-UniRule"/>
</dbReference>
<dbReference type="PIRSF" id="PIRSF017300">
    <property type="entry name" value="snoRNP_Mpp10"/>
    <property type="match status" value="1"/>
</dbReference>
<keyword evidence="2 7" id="KW-0690">Ribosome biogenesis</keyword>
<comment type="subcellular location">
    <subcellularLocation>
        <location evidence="1 7">Nucleus</location>
        <location evidence="1 7">Nucleolus</location>
    </subcellularLocation>
</comment>
<evidence type="ECO:0000313" key="9">
    <source>
        <dbReference type="EMBL" id="SAL97521.1"/>
    </source>
</evidence>
<feature type="region of interest" description="Disordered" evidence="8">
    <location>
        <begin position="134"/>
        <end position="354"/>
    </location>
</feature>
<reference evidence="9" key="1">
    <citation type="submission" date="2016-04" db="EMBL/GenBank/DDBJ databases">
        <authorList>
            <person name="Evans L.H."/>
            <person name="Alamgir A."/>
            <person name="Owens N."/>
            <person name="Weber N.D."/>
            <person name="Virtaneva K."/>
            <person name="Barbian K."/>
            <person name="Babar A."/>
            <person name="Rosenke K."/>
        </authorList>
    </citation>
    <scope>NUCLEOTIDE SEQUENCE [LARGE SCALE GENOMIC DNA]</scope>
    <source>
        <strain evidence="9">CBS 101.48</strain>
    </source>
</reference>
<evidence type="ECO:0000256" key="3">
    <source>
        <dbReference type="ARBA" id="ARBA00022552"/>
    </source>
</evidence>
<dbReference type="GO" id="GO:0032040">
    <property type="term" value="C:small-subunit processome"/>
    <property type="evidence" value="ECO:0007669"/>
    <property type="project" value="TreeGrafter"/>
</dbReference>
<dbReference type="PANTHER" id="PTHR17039">
    <property type="entry name" value="U3 SMALL NUCLEOLAR RIBONUCLEOPROTEIN PROTEIN MPP10"/>
    <property type="match status" value="1"/>
</dbReference>
<dbReference type="AlphaFoldDB" id="A0A168LUD9"/>
<dbReference type="InterPro" id="IPR012173">
    <property type="entry name" value="Mpp10"/>
</dbReference>
<dbReference type="Pfam" id="PF04006">
    <property type="entry name" value="Mpp10"/>
    <property type="match status" value="1"/>
</dbReference>
<feature type="compositionally biased region" description="Basic and acidic residues" evidence="8">
    <location>
        <begin position="548"/>
        <end position="564"/>
    </location>
</feature>
<feature type="compositionally biased region" description="Acidic residues" evidence="8">
    <location>
        <begin position="226"/>
        <end position="262"/>
    </location>
</feature>
<evidence type="ECO:0000256" key="1">
    <source>
        <dbReference type="ARBA" id="ARBA00004604"/>
    </source>
</evidence>
<comment type="function">
    <text evidence="7">Involved in nucleolar processing of pre-18S ribosomal RNA.</text>
</comment>
<dbReference type="EMBL" id="LT551811">
    <property type="protein sequence ID" value="SAL97521.1"/>
    <property type="molecule type" value="Genomic_DNA"/>
</dbReference>
<feature type="compositionally biased region" description="Basic and acidic residues" evidence="8">
    <location>
        <begin position="340"/>
        <end position="351"/>
    </location>
</feature>
<gene>
    <name evidence="9" type="primary">ABSGL_03018.1 scaffold 4097</name>
</gene>
<proteinExistence type="inferred from homology"/>
<dbReference type="PANTHER" id="PTHR17039:SF0">
    <property type="entry name" value="U3 SMALL NUCLEOLAR RIBONUCLEOPROTEIN PROTEIN MPP10"/>
    <property type="match status" value="1"/>
</dbReference>
<feature type="compositionally biased region" description="Acidic residues" evidence="8">
    <location>
        <begin position="134"/>
        <end position="195"/>
    </location>
</feature>
<keyword evidence="4 7" id="KW-0539">Nucleus</keyword>
<evidence type="ECO:0000256" key="6">
    <source>
        <dbReference type="ARBA" id="ARBA00029455"/>
    </source>
</evidence>
<organism evidence="9">
    <name type="scientific">Absidia glauca</name>
    <name type="common">Pin mould</name>
    <dbReference type="NCBI Taxonomy" id="4829"/>
    <lineage>
        <taxon>Eukaryota</taxon>
        <taxon>Fungi</taxon>
        <taxon>Fungi incertae sedis</taxon>
        <taxon>Mucoromycota</taxon>
        <taxon>Mucoromycotina</taxon>
        <taxon>Mucoromycetes</taxon>
        <taxon>Mucorales</taxon>
        <taxon>Cunninghamellaceae</taxon>
        <taxon>Absidia</taxon>
    </lineage>
</organism>
<feature type="compositionally biased region" description="Acidic residues" evidence="8">
    <location>
        <begin position="291"/>
        <end position="322"/>
    </location>
</feature>
<dbReference type="STRING" id="4829.A0A168LUD9"/>
<evidence type="ECO:0000313" key="10">
    <source>
        <dbReference type="Proteomes" id="UP000078561"/>
    </source>
</evidence>
<comment type="similarity">
    <text evidence="6 7">Belongs to the MPP10 family.</text>
</comment>
<sequence>MVAKTKTHTSPTTHYIKTVVDKPQVFFSTDPELVNQSIALTKHLYDTGKPSPLPRSPSDYSFVTDSFLYDLAKQYEDQSFSPFPELLTEGFDHDQIWEELVTQNEPFLHHCKTSLKKWAKPSAWISTVDTLEDDESASGLDDMDLSVDEQEETDPELDEDMAVDGDQELQDMEDDGDEEEDEEIDVPLDEDEDDQVPVATGPVKQSEVDDDFFNLDEFNKWTEQQEALDMDSDREDDDDEIDFDNDLDALDDEEEEEDEDAQDITFKDFFMAPPRPSGPAKKVQFAHSNDDSDGEMDIEDMDQQQDQEGGDDDDDSSNEQEDTPNKKVRGLFDDDEDDEKEQKSAHQRQQDRVQAQIEQFEQENIEGRHWTLKGEASIKSRPVNSLLEEDMEFDHSVKPVPVITQEVTNVLEDLIRKRISEGTFDDVERKADPSARPWMPSKRVELVDTQSKKSLADLYEEEYVKKSTGDQSHAKDEALEKEHQEIRGMFADLSEKLDALSNFHFTPKPAKAELSVVSNAASISMEEIIPVNVSDATLLAPEEVYDKKQGEVKDQSEMNQEERRRARKQKKMTKRKDNAIKAKEQELLAKSRPASASGFVDRRSKTKAVKELIGQKNVTVIGKDGKKMKQDKVVTSASLF</sequence>
<feature type="region of interest" description="Disordered" evidence="8">
    <location>
        <begin position="548"/>
        <end position="604"/>
    </location>
</feature>
<name>A0A168LUD9_ABSGL</name>
<dbReference type="GO" id="GO:0006364">
    <property type="term" value="P:rRNA processing"/>
    <property type="evidence" value="ECO:0007669"/>
    <property type="project" value="UniProtKB-KW"/>
</dbReference>
<dbReference type="OrthoDB" id="445326at2759"/>
<feature type="compositionally biased region" description="Basic and acidic residues" evidence="8">
    <location>
        <begin position="575"/>
        <end position="589"/>
    </location>
</feature>
<evidence type="ECO:0000256" key="2">
    <source>
        <dbReference type="ARBA" id="ARBA00022517"/>
    </source>
</evidence>
<evidence type="ECO:0000256" key="5">
    <source>
        <dbReference type="ARBA" id="ARBA00023274"/>
    </source>
</evidence>
<protein>
    <recommendedName>
        <fullName evidence="7">U3 small nucleolar ribonucleoprotein protein MPP10</fullName>
    </recommendedName>
</protein>
<dbReference type="OMA" id="THFEYKP"/>
<accession>A0A168LUD9</accession>
<dbReference type="GO" id="GO:0034457">
    <property type="term" value="C:Mpp10 complex"/>
    <property type="evidence" value="ECO:0007669"/>
    <property type="project" value="UniProtKB-UniRule"/>
</dbReference>
<keyword evidence="3 7" id="KW-0698">rRNA processing</keyword>